<dbReference type="STRING" id="560819.SAMN05428998_102333"/>
<dbReference type="Pfam" id="PF09976">
    <property type="entry name" value="TPR_21"/>
    <property type="match status" value="1"/>
</dbReference>
<keyword evidence="1" id="KW-1133">Transmembrane helix</keyword>
<keyword evidence="1" id="KW-0472">Membrane</keyword>
<dbReference type="Proteomes" id="UP000192917">
    <property type="component" value="Unassembled WGS sequence"/>
</dbReference>
<dbReference type="InterPro" id="IPR018704">
    <property type="entry name" value="SecYEG/CpoB_TPR"/>
</dbReference>
<keyword evidence="4" id="KW-1185">Reference proteome</keyword>
<evidence type="ECO:0000313" key="3">
    <source>
        <dbReference type="EMBL" id="SMF00274.1"/>
    </source>
</evidence>
<dbReference type="EMBL" id="FWZX01000002">
    <property type="protein sequence ID" value="SMF00274.1"/>
    <property type="molecule type" value="Genomic_DNA"/>
</dbReference>
<sequence>MADIFREVDEEVRQEKLLRLWKQYGLYLVAGIVLLIVAVGGWKGYESWQASQRRDAADAYATALAKASGDAAAALDSLEKQAAPAEDGYGLLAALQAARLRASAGDVEGAVAEWEKIRDSEDLPRVYRDMAALLIVEHTFKDADAEQLDADLTPLLDPASPVRPSAIELSALLALREGDNATARTRLKELTDDASTPLGLRQRATQLLGTLPE</sequence>
<keyword evidence="1" id="KW-0812">Transmembrane</keyword>
<feature type="transmembrane region" description="Helical" evidence="1">
    <location>
        <begin position="24"/>
        <end position="45"/>
    </location>
</feature>
<proteinExistence type="predicted"/>
<feature type="domain" description="Ancillary SecYEG translocon subunit/Cell division coordinator CpoB TPR" evidence="2">
    <location>
        <begin position="20"/>
        <end position="122"/>
    </location>
</feature>
<evidence type="ECO:0000256" key="1">
    <source>
        <dbReference type="SAM" id="Phobius"/>
    </source>
</evidence>
<reference evidence="3 4" key="1">
    <citation type="submission" date="2017-04" db="EMBL/GenBank/DDBJ databases">
        <authorList>
            <person name="Afonso C.L."/>
            <person name="Miller P.J."/>
            <person name="Scott M.A."/>
            <person name="Spackman E."/>
            <person name="Goraichik I."/>
            <person name="Dimitrov K.M."/>
            <person name="Suarez D.L."/>
            <person name="Swayne D.E."/>
        </authorList>
    </citation>
    <scope>NUCLEOTIDE SEQUENCE [LARGE SCALE GENOMIC DNA]</scope>
    <source>
        <strain evidence="3 4">USBA 355</strain>
    </source>
</reference>
<dbReference type="RefSeq" id="WP_159460117.1">
    <property type="nucleotide sequence ID" value="NZ_FWZX01000002.1"/>
</dbReference>
<protein>
    <recommendedName>
        <fullName evidence="2">Ancillary SecYEG translocon subunit/Cell division coordinator CpoB TPR domain-containing protein</fullName>
    </recommendedName>
</protein>
<name>A0A1Y6B9Q0_9PROT</name>
<organism evidence="3 4">
    <name type="scientific">Tistlia consotensis USBA 355</name>
    <dbReference type="NCBI Taxonomy" id="560819"/>
    <lineage>
        <taxon>Bacteria</taxon>
        <taxon>Pseudomonadati</taxon>
        <taxon>Pseudomonadota</taxon>
        <taxon>Alphaproteobacteria</taxon>
        <taxon>Rhodospirillales</taxon>
        <taxon>Rhodovibrionaceae</taxon>
        <taxon>Tistlia</taxon>
    </lineage>
</organism>
<evidence type="ECO:0000259" key="2">
    <source>
        <dbReference type="Pfam" id="PF09976"/>
    </source>
</evidence>
<accession>A0A1Y6B9Q0</accession>
<evidence type="ECO:0000313" key="4">
    <source>
        <dbReference type="Proteomes" id="UP000192917"/>
    </source>
</evidence>
<dbReference type="AlphaFoldDB" id="A0A1Y6B9Q0"/>
<gene>
    <name evidence="3" type="ORF">SAMN05428998_102333</name>
</gene>